<evidence type="ECO:0000313" key="3">
    <source>
        <dbReference type="Proteomes" id="UP000298787"/>
    </source>
</evidence>
<feature type="region of interest" description="Disordered" evidence="1">
    <location>
        <begin position="1"/>
        <end position="42"/>
    </location>
</feature>
<feature type="compositionally biased region" description="Basic and acidic residues" evidence="1">
    <location>
        <begin position="29"/>
        <end position="40"/>
    </location>
</feature>
<dbReference type="Proteomes" id="UP000298787">
    <property type="component" value="Chromosome 23"/>
</dbReference>
<evidence type="ECO:0000256" key="1">
    <source>
        <dbReference type="SAM" id="MobiDB-lite"/>
    </source>
</evidence>
<name>A0A4V6ATG8_COLLU</name>
<protein>
    <submittedName>
        <fullName evidence="2">Uncharacterized protein</fullName>
    </submittedName>
</protein>
<accession>A0A4V6ATG8</accession>
<proteinExistence type="predicted"/>
<evidence type="ECO:0000313" key="2">
    <source>
        <dbReference type="EMBL" id="TKS92182.1"/>
    </source>
</evidence>
<dbReference type="STRING" id="240159.A0A4V6ATG8"/>
<reference evidence="2 3" key="1">
    <citation type="submission" date="2019-01" db="EMBL/GenBank/DDBJ databases">
        <title>Genome Assembly of Collichthys lucidus.</title>
        <authorList>
            <person name="Cai M."/>
            <person name="Xiao S."/>
        </authorList>
    </citation>
    <scope>NUCLEOTIDE SEQUENCE [LARGE SCALE GENOMIC DNA]</scope>
    <source>
        <strain evidence="2">JT15FE1705JMU</strain>
        <tissue evidence="2">Muscle</tissue>
    </source>
</reference>
<gene>
    <name evidence="2" type="ORF">D9C73_025616</name>
</gene>
<organism evidence="2 3">
    <name type="scientific">Collichthys lucidus</name>
    <name type="common">Big head croaker</name>
    <name type="synonym">Sciaena lucida</name>
    <dbReference type="NCBI Taxonomy" id="240159"/>
    <lineage>
        <taxon>Eukaryota</taxon>
        <taxon>Metazoa</taxon>
        <taxon>Chordata</taxon>
        <taxon>Craniata</taxon>
        <taxon>Vertebrata</taxon>
        <taxon>Euteleostomi</taxon>
        <taxon>Actinopterygii</taxon>
        <taxon>Neopterygii</taxon>
        <taxon>Teleostei</taxon>
        <taxon>Neoteleostei</taxon>
        <taxon>Acanthomorphata</taxon>
        <taxon>Eupercaria</taxon>
        <taxon>Sciaenidae</taxon>
        <taxon>Collichthys</taxon>
    </lineage>
</organism>
<dbReference type="EMBL" id="CM014100">
    <property type="protein sequence ID" value="TKS92182.1"/>
    <property type="molecule type" value="Genomic_DNA"/>
</dbReference>
<sequence>MGGNVSGVGKALHSSAASKLKHLQQNSTDKTKSGKREDFMKIQGQQQVSVLYLAPSGPMHA</sequence>
<dbReference type="AlphaFoldDB" id="A0A4V6ATG8"/>
<keyword evidence="3" id="KW-1185">Reference proteome</keyword>